<reference evidence="2 3" key="1">
    <citation type="submission" date="2019-07" db="EMBL/GenBank/DDBJ databases">
        <title>Finished genome of Venturia effusa.</title>
        <authorList>
            <person name="Young C.A."/>
            <person name="Cox M.P."/>
            <person name="Ganley A.R.D."/>
            <person name="David W.J."/>
        </authorList>
    </citation>
    <scope>NUCLEOTIDE SEQUENCE [LARGE SCALE GENOMIC DNA]</scope>
    <source>
        <strain evidence="3">albino</strain>
    </source>
</reference>
<sequence>MAPIRRYLRITKYSVLECRIYLESPAPPESWLIRKTDPALPRIIEAIRPYVLPKLREENERAQRKGKAKKGAVKDTVVKDDFEVSIFLMPQTSRHSILSKQKNFMDKAPMKSNSNKLTGWLTKGNAHKPIDVDDDAPIVIQEEDEDVDIAAIPEAPSAGDESTSLFVQSSSEDEDDGFLRTHEGRAARRKQKQQQKAPIKLDNAGDPGAEGEDDKKKLGVQTQYDGFSIYGSTLCLIVKRRGAAAPQDTGPSTSQAMMENWVSTQVNMLGLDDD</sequence>
<feature type="compositionally biased region" description="Basic and acidic residues" evidence="1">
    <location>
        <begin position="177"/>
        <end position="186"/>
    </location>
</feature>
<dbReference type="Proteomes" id="UP000316270">
    <property type="component" value="Chromosome 2"/>
</dbReference>
<keyword evidence="3" id="KW-1185">Reference proteome</keyword>
<dbReference type="OrthoDB" id="5374757at2759"/>
<feature type="region of interest" description="Disordered" evidence="1">
    <location>
        <begin position="153"/>
        <end position="217"/>
    </location>
</feature>
<organism evidence="2 3">
    <name type="scientific">Venturia effusa</name>
    <dbReference type="NCBI Taxonomy" id="50376"/>
    <lineage>
        <taxon>Eukaryota</taxon>
        <taxon>Fungi</taxon>
        <taxon>Dikarya</taxon>
        <taxon>Ascomycota</taxon>
        <taxon>Pezizomycotina</taxon>
        <taxon>Dothideomycetes</taxon>
        <taxon>Pleosporomycetidae</taxon>
        <taxon>Venturiales</taxon>
        <taxon>Venturiaceae</taxon>
        <taxon>Venturia</taxon>
    </lineage>
</organism>
<dbReference type="PANTHER" id="PTHR40635">
    <property type="match status" value="1"/>
</dbReference>
<evidence type="ECO:0000313" key="3">
    <source>
        <dbReference type="Proteomes" id="UP000316270"/>
    </source>
</evidence>
<dbReference type="AlphaFoldDB" id="A0A517KZB4"/>
<protein>
    <submittedName>
        <fullName evidence="2">Uncharacterized protein</fullName>
    </submittedName>
</protein>
<feature type="compositionally biased region" description="Polar residues" evidence="1">
    <location>
        <begin position="160"/>
        <end position="170"/>
    </location>
</feature>
<evidence type="ECO:0000256" key="1">
    <source>
        <dbReference type="SAM" id="MobiDB-lite"/>
    </source>
</evidence>
<dbReference type="PANTHER" id="PTHR40635:SF1">
    <property type="match status" value="1"/>
</dbReference>
<evidence type="ECO:0000313" key="2">
    <source>
        <dbReference type="EMBL" id="QDS68724.1"/>
    </source>
</evidence>
<proteinExistence type="predicted"/>
<gene>
    <name evidence="2" type="ORF">FKW77_004340</name>
</gene>
<name>A0A517KZB4_9PEZI</name>
<dbReference type="EMBL" id="CP042186">
    <property type="protein sequence ID" value="QDS68724.1"/>
    <property type="molecule type" value="Genomic_DNA"/>
</dbReference>
<accession>A0A517KZB4</accession>